<accession>A0A918QDV9</accession>
<evidence type="ECO:0000313" key="1">
    <source>
        <dbReference type="EMBL" id="GGZ43252.1"/>
    </source>
</evidence>
<dbReference type="Proteomes" id="UP000622166">
    <property type="component" value="Unassembled WGS sequence"/>
</dbReference>
<keyword evidence="2" id="KW-1185">Reference proteome</keyword>
<reference evidence="1" key="2">
    <citation type="submission" date="2020-09" db="EMBL/GenBank/DDBJ databases">
        <authorList>
            <person name="Sun Q."/>
            <person name="Ohkuma M."/>
        </authorList>
    </citation>
    <scope>NUCLEOTIDE SEQUENCE</scope>
    <source>
        <strain evidence="1">JCM 4815</strain>
    </source>
</reference>
<reference evidence="1" key="1">
    <citation type="journal article" date="2014" name="Int. J. Syst. Evol. Microbiol.">
        <title>Complete genome sequence of Corynebacterium casei LMG S-19264T (=DSM 44701T), isolated from a smear-ripened cheese.</title>
        <authorList>
            <consortium name="US DOE Joint Genome Institute (JGI-PGF)"/>
            <person name="Walter F."/>
            <person name="Albersmeier A."/>
            <person name="Kalinowski J."/>
            <person name="Ruckert C."/>
        </authorList>
    </citation>
    <scope>NUCLEOTIDE SEQUENCE</scope>
    <source>
        <strain evidence="1">JCM 4815</strain>
    </source>
</reference>
<gene>
    <name evidence="1" type="ORF">GCM10010365_74870</name>
</gene>
<dbReference type="AlphaFoldDB" id="A0A918QDV9"/>
<dbReference type="EMBL" id="BMVW01000029">
    <property type="protein sequence ID" value="GGZ43252.1"/>
    <property type="molecule type" value="Genomic_DNA"/>
</dbReference>
<name>A0A918QDV9_9ACTN</name>
<protein>
    <submittedName>
        <fullName evidence="1">Uncharacterized protein</fullName>
    </submittedName>
</protein>
<organism evidence="1 2">
    <name type="scientific">Streptomyces poonensis</name>
    <dbReference type="NCBI Taxonomy" id="68255"/>
    <lineage>
        <taxon>Bacteria</taxon>
        <taxon>Bacillati</taxon>
        <taxon>Actinomycetota</taxon>
        <taxon>Actinomycetes</taxon>
        <taxon>Kitasatosporales</taxon>
        <taxon>Streptomycetaceae</taxon>
        <taxon>Streptomyces</taxon>
    </lineage>
</organism>
<proteinExistence type="predicted"/>
<evidence type="ECO:0000313" key="2">
    <source>
        <dbReference type="Proteomes" id="UP000622166"/>
    </source>
</evidence>
<sequence>MAGGAYEELSHTGQLGPETFELLRRLVHQVRQSSGFPPPEGYAEWNDDAAYDVITAMLTREGAGQHFVTSCFALAADEASLERLFLTSIKNFLIDEAKKTPRGKLRRRIARLMGTDASFRRIPGPPPRWALSEHPEGAVWQGNLDDFVAGAWRVRGVGITRWNHSGPTPAQTVRALMAIVTQVLRHARGAVREEDLAKVLESRFELLTPARFTPLYADDGTLAAAVEASAASEADPAGAGGGAADIWQRLTDTERLLLPYLDEDAQHAAQLLEIGQAQAGAVLAGLKAKLLLALSEDSDREAVMGALLRRCADPPPEPPL</sequence>
<comment type="caution">
    <text evidence="1">The sequence shown here is derived from an EMBL/GenBank/DDBJ whole genome shotgun (WGS) entry which is preliminary data.</text>
</comment>